<dbReference type="AlphaFoldDB" id="A0AAV2YQP1"/>
<sequence>MACEAELLQYIQTSKSVSRSTNPLGWWCTNASQFSLLAVLA</sequence>
<reference evidence="1" key="2">
    <citation type="journal article" date="2023" name="Microbiol Resour">
        <title>Decontamination and Annotation of the Draft Genome Sequence of the Oomycete Lagenidium giganteum ARSEF 373.</title>
        <authorList>
            <person name="Morgan W.R."/>
            <person name="Tartar A."/>
        </authorList>
    </citation>
    <scope>NUCLEOTIDE SEQUENCE</scope>
    <source>
        <strain evidence="1">ARSEF 373</strain>
    </source>
</reference>
<evidence type="ECO:0008006" key="3">
    <source>
        <dbReference type="Google" id="ProtNLM"/>
    </source>
</evidence>
<proteinExistence type="predicted"/>
<protein>
    <recommendedName>
        <fullName evidence="3">HAT C-terminal dimerisation domain-containing protein</fullName>
    </recommendedName>
</protein>
<name>A0AAV2YQP1_9STRA</name>
<dbReference type="Proteomes" id="UP001146120">
    <property type="component" value="Unassembled WGS sequence"/>
</dbReference>
<keyword evidence="2" id="KW-1185">Reference proteome</keyword>
<evidence type="ECO:0000313" key="2">
    <source>
        <dbReference type="Proteomes" id="UP001146120"/>
    </source>
</evidence>
<gene>
    <name evidence="1" type="ORF">N0F65_012486</name>
</gene>
<organism evidence="1 2">
    <name type="scientific">Lagenidium giganteum</name>
    <dbReference type="NCBI Taxonomy" id="4803"/>
    <lineage>
        <taxon>Eukaryota</taxon>
        <taxon>Sar</taxon>
        <taxon>Stramenopiles</taxon>
        <taxon>Oomycota</taxon>
        <taxon>Peronosporomycetes</taxon>
        <taxon>Pythiales</taxon>
        <taxon>Pythiaceae</taxon>
    </lineage>
</organism>
<dbReference type="EMBL" id="DAKRPA010000168">
    <property type="protein sequence ID" value="DAZ96405.1"/>
    <property type="molecule type" value="Genomic_DNA"/>
</dbReference>
<evidence type="ECO:0000313" key="1">
    <source>
        <dbReference type="EMBL" id="DAZ96405.1"/>
    </source>
</evidence>
<reference evidence="1" key="1">
    <citation type="submission" date="2022-11" db="EMBL/GenBank/DDBJ databases">
        <authorList>
            <person name="Morgan W.R."/>
            <person name="Tartar A."/>
        </authorList>
    </citation>
    <scope>NUCLEOTIDE SEQUENCE</scope>
    <source>
        <strain evidence="1">ARSEF 373</strain>
    </source>
</reference>
<accession>A0AAV2YQP1</accession>
<comment type="caution">
    <text evidence="1">The sequence shown here is derived from an EMBL/GenBank/DDBJ whole genome shotgun (WGS) entry which is preliminary data.</text>
</comment>